<evidence type="ECO:0000313" key="3">
    <source>
        <dbReference type="Proteomes" id="UP000663903"/>
    </source>
</evidence>
<evidence type="ECO:0000259" key="1">
    <source>
        <dbReference type="Pfam" id="PF22818"/>
    </source>
</evidence>
<feature type="domain" description="ApeI dehydratase-like" evidence="1">
    <location>
        <begin position="15"/>
        <end position="88"/>
    </location>
</feature>
<name>A0A975CF51_9BURK</name>
<dbReference type="InterPro" id="IPR054545">
    <property type="entry name" value="ApeI-like"/>
</dbReference>
<dbReference type="KEGG" id="otd:J1M35_10975"/>
<dbReference type="AlphaFoldDB" id="A0A975CF51"/>
<dbReference type="SUPFAM" id="SSF54637">
    <property type="entry name" value="Thioesterase/thiol ester dehydrase-isomerase"/>
    <property type="match status" value="1"/>
</dbReference>
<gene>
    <name evidence="2" type="ORF">J1M35_10975</name>
</gene>
<dbReference type="InterPro" id="IPR029069">
    <property type="entry name" value="HotDog_dom_sf"/>
</dbReference>
<sequence>MIKPDHAQWPLLESWRVPDGHPVLAGHFPEYPVIPGALLLDWIACLAESFVGKAPIHIRATRFHAPARADMLLRAHGRVQDGVFQFAVVADGETLLCTGSLSTAARGAAP</sequence>
<dbReference type="Gene3D" id="3.10.129.10">
    <property type="entry name" value="Hotdog Thioesterase"/>
    <property type="match status" value="1"/>
</dbReference>
<dbReference type="Proteomes" id="UP000663903">
    <property type="component" value="Chromosome"/>
</dbReference>
<reference evidence="2" key="1">
    <citation type="submission" date="2021-03" db="EMBL/GenBank/DDBJ databases">
        <title>Ottowia sp. 27C isolated from the cloaca of a Giant Asian pond turtle (Heosemys grandis).</title>
        <authorList>
            <person name="Spergser J."/>
            <person name="Busse H.-J."/>
        </authorList>
    </citation>
    <scope>NUCLEOTIDE SEQUENCE</scope>
    <source>
        <strain evidence="2">27C</strain>
    </source>
</reference>
<dbReference type="RefSeq" id="WP_208007098.1">
    <property type="nucleotide sequence ID" value="NZ_CP071796.1"/>
</dbReference>
<dbReference type="EMBL" id="CP071796">
    <property type="protein sequence ID" value="QTD43687.1"/>
    <property type="molecule type" value="Genomic_DNA"/>
</dbReference>
<proteinExistence type="predicted"/>
<organism evidence="2 3">
    <name type="scientific">Ottowia testudinis</name>
    <dbReference type="NCBI Taxonomy" id="2816950"/>
    <lineage>
        <taxon>Bacteria</taxon>
        <taxon>Pseudomonadati</taxon>
        <taxon>Pseudomonadota</taxon>
        <taxon>Betaproteobacteria</taxon>
        <taxon>Burkholderiales</taxon>
        <taxon>Comamonadaceae</taxon>
        <taxon>Ottowia</taxon>
    </lineage>
</organism>
<keyword evidence="3" id="KW-1185">Reference proteome</keyword>
<protein>
    <recommendedName>
        <fullName evidence="1">ApeI dehydratase-like domain-containing protein</fullName>
    </recommendedName>
</protein>
<accession>A0A975CF51</accession>
<dbReference type="Pfam" id="PF22818">
    <property type="entry name" value="ApeI-like"/>
    <property type="match status" value="1"/>
</dbReference>
<evidence type="ECO:0000313" key="2">
    <source>
        <dbReference type="EMBL" id="QTD43687.1"/>
    </source>
</evidence>